<dbReference type="GO" id="GO:0019622">
    <property type="term" value="P:3-(3-hydroxy)phenylpropionate catabolic process"/>
    <property type="evidence" value="ECO:0007669"/>
    <property type="project" value="TreeGrafter"/>
</dbReference>
<dbReference type="Gene3D" id="3.50.50.60">
    <property type="entry name" value="FAD/NAD(P)-binding domain"/>
    <property type="match status" value="1"/>
</dbReference>
<protein>
    <submittedName>
        <fullName evidence="3">Bifunctional 3-(3-hydroxy-phenyl)propionate/3-hydroxycinnamic acid hydroxylase</fullName>
        <ecNumber evidence="3">1.14.13.127</ecNumber>
    </submittedName>
</protein>
<organism evidence="3 4">
    <name type="scientific">Ideonella alba</name>
    <dbReference type="NCBI Taxonomy" id="2824118"/>
    <lineage>
        <taxon>Bacteria</taxon>
        <taxon>Pseudomonadati</taxon>
        <taxon>Pseudomonadota</taxon>
        <taxon>Betaproteobacteria</taxon>
        <taxon>Burkholderiales</taxon>
        <taxon>Sphaerotilaceae</taxon>
        <taxon>Ideonella</taxon>
    </lineage>
</organism>
<dbReference type="PANTHER" id="PTHR43476:SF3">
    <property type="entry name" value="FAD-BINDING MONOOXYGENASE"/>
    <property type="match status" value="1"/>
</dbReference>
<dbReference type="PRINTS" id="PR00420">
    <property type="entry name" value="RNGMNOXGNASE"/>
</dbReference>
<name>A0A940Y9Q4_9BURK</name>
<gene>
    <name evidence="3" type="ORF">KAK03_00585</name>
</gene>
<dbReference type="SUPFAM" id="SSF51905">
    <property type="entry name" value="FAD/NAD(P)-binding domain"/>
    <property type="match status" value="1"/>
</dbReference>
<dbReference type="GO" id="GO:0008688">
    <property type="term" value="F:3-(3-hydroxyphenyl)propionate hydroxylase activity"/>
    <property type="evidence" value="ECO:0007669"/>
    <property type="project" value="UniProtKB-EC"/>
</dbReference>
<dbReference type="InterPro" id="IPR036188">
    <property type="entry name" value="FAD/NAD-bd_sf"/>
</dbReference>
<dbReference type="Pfam" id="PF01494">
    <property type="entry name" value="FAD_binding_3"/>
    <property type="match status" value="1"/>
</dbReference>
<reference evidence="3 4" key="1">
    <citation type="submission" date="2021-04" db="EMBL/GenBank/DDBJ databases">
        <title>The genome sequence of Ideonella sp. 3Y2.</title>
        <authorList>
            <person name="Liu Y."/>
        </authorList>
    </citation>
    <scope>NUCLEOTIDE SEQUENCE [LARGE SCALE GENOMIC DNA]</scope>
    <source>
        <strain evidence="3 4">3Y2</strain>
    </source>
</reference>
<evidence type="ECO:0000313" key="4">
    <source>
        <dbReference type="Proteomes" id="UP000676246"/>
    </source>
</evidence>
<proteinExistence type="predicted"/>
<dbReference type="EC" id="1.14.13.127" evidence="3"/>
<dbReference type="NCBIfam" id="NF004829">
    <property type="entry name" value="PRK06183.1-3"/>
    <property type="match status" value="1"/>
</dbReference>
<feature type="domain" description="FAD-binding" evidence="2">
    <location>
        <begin position="10"/>
        <end position="351"/>
    </location>
</feature>
<dbReference type="Proteomes" id="UP000676246">
    <property type="component" value="Unassembled WGS sequence"/>
</dbReference>
<dbReference type="Gene3D" id="3.30.70.2450">
    <property type="match status" value="1"/>
</dbReference>
<evidence type="ECO:0000313" key="3">
    <source>
        <dbReference type="EMBL" id="MBQ0928961.1"/>
    </source>
</evidence>
<evidence type="ECO:0000256" key="1">
    <source>
        <dbReference type="ARBA" id="ARBA00023002"/>
    </source>
</evidence>
<dbReference type="InterPro" id="IPR050631">
    <property type="entry name" value="PheA/TfdB_FAD_monoxygenase"/>
</dbReference>
<dbReference type="RefSeq" id="WP_210851075.1">
    <property type="nucleotide sequence ID" value="NZ_JAGQDD010000001.1"/>
</dbReference>
<keyword evidence="4" id="KW-1185">Reference proteome</keyword>
<keyword evidence="1 3" id="KW-0560">Oxidoreductase</keyword>
<comment type="caution">
    <text evidence="3">The sequence shown here is derived from an EMBL/GenBank/DDBJ whole genome shotgun (WGS) entry which is preliminary data.</text>
</comment>
<evidence type="ECO:0000259" key="2">
    <source>
        <dbReference type="Pfam" id="PF01494"/>
    </source>
</evidence>
<dbReference type="AlphaFoldDB" id="A0A940Y9Q4"/>
<dbReference type="GO" id="GO:0071949">
    <property type="term" value="F:FAD binding"/>
    <property type="evidence" value="ECO:0007669"/>
    <property type="project" value="InterPro"/>
</dbReference>
<dbReference type="EMBL" id="JAGQDD010000001">
    <property type="protein sequence ID" value="MBQ0928961.1"/>
    <property type="molecule type" value="Genomic_DNA"/>
</dbReference>
<dbReference type="InterPro" id="IPR002938">
    <property type="entry name" value="FAD-bd"/>
</dbReference>
<dbReference type="PANTHER" id="PTHR43476">
    <property type="entry name" value="3-(3-HYDROXY-PHENYL)PROPIONATE/3-HYDROXYCINNAMIC ACID HYDROXYLASE"/>
    <property type="match status" value="1"/>
</dbReference>
<sequence>MKSFAASRHADVLVIGLGPTGATLAGLLARRGLRVAVFDRLPDLYPLPRAIGLDHEALRLWQSLGLAETLAPHIAPYRPSEYRGVSGRLIKRLDMAPPPHKLGWAPNWVFDQPAVERVLREHLAAQANVHIGLAHEVLTLDDEGGGVTATMRDATGHTSTWTAAYAVACDGGASPVRKRLGITLEDLQFDEPWLVVDAHVRPDKLAELPQTQVQYCEPERPSTFVVGPGTHRRWELMLLPGEPLHEQWPEETLWPLLARWIRPGEATLWRAAAYRFHGLVAQRWRAGRILLAGDAAHMTPPFMAQGMVQGLRDAANLAWKLARVLHHGAPDTLLDSYETERRPHVVATTRAAMALGRVICERDPVKAAERDARLLAEHGGAVPTTVRQSMLPDLVGGLIATDSPGAGSLFPQPRVRTSPDGGWGWLDEVGGDGLRVLADDRSLTAAEAGALEAALAPLQGRLLRLVDADVGPTPTGPGLRVAEEHTLLADWLRSLGARCALVRPDQQVYATAADASGALRHLDQIAAAIGPPEH</sequence>
<accession>A0A940Y9Q4</accession>